<dbReference type="WBParaSite" id="scaffold1999_cov166.g4076">
    <property type="protein sequence ID" value="scaffold1999_cov166.g4076"/>
    <property type="gene ID" value="scaffold1999_cov166.g4076"/>
</dbReference>
<accession>A0A915LV97</accession>
<proteinExistence type="predicted"/>
<evidence type="ECO:0000313" key="3">
    <source>
        <dbReference type="WBParaSite" id="scaffold1999_cov166.g4076"/>
    </source>
</evidence>
<name>A0A915LV97_MELJA</name>
<dbReference type="Proteomes" id="UP000887561">
    <property type="component" value="Unplaced"/>
</dbReference>
<evidence type="ECO:0000313" key="2">
    <source>
        <dbReference type="Proteomes" id="UP000887561"/>
    </source>
</evidence>
<sequence>MDIQSDSIQTSEQLSKDQTEEEQQQNTSIAATILQMAANNVFNLAMPSMENLTNPIINPVFLAMLTALNNSDNISLPSFIQNNEEEETNLLSSLNIPTVNETENCATTSSPTKIEENDKNNDKRSPSNSPKQDLQTFNNSSSNSPKLDFSCLSEQKREQLELIQTFVEQSEEGQEQIFRIGN</sequence>
<organism evidence="2 3">
    <name type="scientific">Meloidogyne javanica</name>
    <name type="common">Root-knot nematode worm</name>
    <dbReference type="NCBI Taxonomy" id="6303"/>
    <lineage>
        <taxon>Eukaryota</taxon>
        <taxon>Metazoa</taxon>
        <taxon>Ecdysozoa</taxon>
        <taxon>Nematoda</taxon>
        <taxon>Chromadorea</taxon>
        <taxon>Rhabditida</taxon>
        <taxon>Tylenchina</taxon>
        <taxon>Tylenchomorpha</taxon>
        <taxon>Tylenchoidea</taxon>
        <taxon>Meloidogynidae</taxon>
        <taxon>Meloidogyninae</taxon>
        <taxon>Meloidogyne</taxon>
        <taxon>Meloidogyne incognita group</taxon>
    </lineage>
</organism>
<feature type="compositionally biased region" description="Polar residues" evidence="1">
    <location>
        <begin position="126"/>
        <end position="145"/>
    </location>
</feature>
<dbReference type="AlphaFoldDB" id="A0A915LV97"/>
<protein>
    <submittedName>
        <fullName evidence="3">Uncharacterized protein</fullName>
    </submittedName>
</protein>
<feature type="region of interest" description="Disordered" evidence="1">
    <location>
        <begin position="101"/>
        <end position="148"/>
    </location>
</feature>
<feature type="compositionally biased region" description="Polar residues" evidence="1">
    <location>
        <begin position="101"/>
        <end position="112"/>
    </location>
</feature>
<reference evidence="3" key="1">
    <citation type="submission" date="2022-11" db="UniProtKB">
        <authorList>
            <consortium name="WormBaseParasite"/>
        </authorList>
    </citation>
    <scope>IDENTIFICATION</scope>
</reference>
<feature type="compositionally biased region" description="Basic and acidic residues" evidence="1">
    <location>
        <begin position="113"/>
        <end position="125"/>
    </location>
</feature>
<keyword evidence="2" id="KW-1185">Reference proteome</keyword>
<evidence type="ECO:0000256" key="1">
    <source>
        <dbReference type="SAM" id="MobiDB-lite"/>
    </source>
</evidence>
<feature type="region of interest" description="Disordered" evidence="1">
    <location>
        <begin position="1"/>
        <end position="26"/>
    </location>
</feature>
<feature type="compositionally biased region" description="Polar residues" evidence="1">
    <location>
        <begin position="1"/>
        <end position="13"/>
    </location>
</feature>